<dbReference type="EMBL" id="AP018795">
    <property type="protein sequence ID" value="BBF65837.1"/>
    <property type="molecule type" value="Genomic_DNA"/>
</dbReference>
<organism evidence="2 3">
    <name type="scientific">Acidithiobacillus ferridurans</name>
    <dbReference type="NCBI Taxonomy" id="1232575"/>
    <lineage>
        <taxon>Bacteria</taxon>
        <taxon>Pseudomonadati</taxon>
        <taxon>Pseudomonadota</taxon>
        <taxon>Acidithiobacillia</taxon>
        <taxon>Acidithiobacillales</taxon>
        <taxon>Acidithiobacillaceae</taxon>
        <taxon>Acidithiobacillus</taxon>
    </lineage>
</organism>
<evidence type="ECO:0000313" key="2">
    <source>
        <dbReference type="EMBL" id="BBF65837.1"/>
    </source>
</evidence>
<evidence type="ECO:0000313" key="3">
    <source>
        <dbReference type="Proteomes" id="UP000280188"/>
    </source>
</evidence>
<name>A0A2Z6IM92_ACIFI</name>
<feature type="compositionally biased region" description="Polar residues" evidence="1">
    <location>
        <begin position="11"/>
        <end position="26"/>
    </location>
</feature>
<reference evidence="2 3" key="1">
    <citation type="journal article" date="2018" name="Microbiol. Resour. Announc.">
        <title>Complete Genome Sequence of Acidithiobacillus ferridurans JCM 18981.</title>
        <authorList>
            <person name="Miyauchi T."/>
            <person name="Kouzuma A."/>
            <person name="Abe T."/>
            <person name="Watanabe K."/>
        </authorList>
    </citation>
    <scope>NUCLEOTIDE SEQUENCE [LARGE SCALE GENOMIC DNA]</scope>
    <source>
        <strain evidence="3">ATCC 33020 / DSM 29468 / JCM 18981 / 11Fe</strain>
    </source>
</reference>
<protein>
    <submittedName>
        <fullName evidence="2">Uncharacterized protein</fullName>
    </submittedName>
</protein>
<dbReference type="Proteomes" id="UP000280188">
    <property type="component" value="Chromosome"/>
</dbReference>
<evidence type="ECO:0000256" key="1">
    <source>
        <dbReference type="SAM" id="MobiDB-lite"/>
    </source>
</evidence>
<sequence>MVRYPQAERATVSSTASITKNTTTGPQPEAPKNTCEPSCQPSSVLSLRLRRLYGFEFKYPLRNIPGGCIGYV</sequence>
<dbReference type="AlphaFoldDB" id="A0A2Z6IM92"/>
<feature type="region of interest" description="Disordered" evidence="1">
    <location>
        <begin position="1"/>
        <end position="40"/>
    </location>
</feature>
<gene>
    <name evidence="2" type="ORF">AFERRID_20550</name>
</gene>
<keyword evidence="3" id="KW-1185">Reference proteome</keyword>
<proteinExistence type="predicted"/>
<dbReference type="KEGG" id="afj:AFERRID_20550"/>
<accession>A0A2Z6IM92</accession>